<protein>
    <submittedName>
        <fullName evidence="1">Transposase</fullName>
    </submittedName>
</protein>
<comment type="caution">
    <text evidence="1">The sequence shown here is derived from an EMBL/GenBank/DDBJ whole genome shotgun (WGS) entry which is preliminary data.</text>
</comment>
<keyword evidence="2" id="KW-1185">Reference proteome</keyword>
<reference evidence="1 2" key="1">
    <citation type="submission" date="2019-02" db="EMBL/GenBank/DDBJ databases">
        <authorList>
            <person name="Li Y."/>
        </authorList>
    </citation>
    <scope>NUCLEOTIDE SEQUENCE [LARGE SCALE GENOMIC DNA]</scope>
    <source>
        <strain evidence="1 2">3-7</strain>
    </source>
</reference>
<evidence type="ECO:0000313" key="1">
    <source>
        <dbReference type="EMBL" id="RZF58042.1"/>
    </source>
</evidence>
<dbReference type="OrthoDB" id="7459855at2"/>
<dbReference type="AlphaFoldDB" id="A0A4Q6XL38"/>
<dbReference type="EMBL" id="SGIS01000164">
    <property type="protein sequence ID" value="RZF58042.1"/>
    <property type="molecule type" value="Genomic_DNA"/>
</dbReference>
<dbReference type="Proteomes" id="UP000292085">
    <property type="component" value="Unassembled WGS sequence"/>
</dbReference>
<organism evidence="1 2">
    <name type="scientific">Sphingomonas populi</name>
    <dbReference type="NCBI Taxonomy" id="2484750"/>
    <lineage>
        <taxon>Bacteria</taxon>
        <taxon>Pseudomonadati</taxon>
        <taxon>Pseudomonadota</taxon>
        <taxon>Alphaproteobacteria</taxon>
        <taxon>Sphingomonadales</taxon>
        <taxon>Sphingomonadaceae</taxon>
        <taxon>Sphingomonas</taxon>
    </lineage>
</organism>
<gene>
    <name evidence="1" type="ORF">EWE75_24730</name>
</gene>
<accession>A0A4Q6XL38</accession>
<evidence type="ECO:0000313" key="2">
    <source>
        <dbReference type="Proteomes" id="UP000292085"/>
    </source>
</evidence>
<feature type="non-terminal residue" evidence="1">
    <location>
        <position position="81"/>
    </location>
</feature>
<name>A0A4Q6XL38_9SPHN</name>
<sequence length="81" mass="9264">MQRQAEARTGTRYGFVVIQEAGLDGFWLHRKLEAEGIESYVVDPASIAVPRRARRVKTDRLDGEMLLRTLLAYMRGDPRVC</sequence>
<proteinExistence type="predicted"/>